<dbReference type="Proteomes" id="UP000766550">
    <property type="component" value="Unassembled WGS sequence"/>
</dbReference>
<reference evidence="2 3" key="1">
    <citation type="submission" date="2021-06" db="EMBL/GenBank/DDBJ databases">
        <title>New haloarchaea isolates fom saline soil.</title>
        <authorList>
            <person name="Duran-Viseras A."/>
            <person name="Sanchez-Porro C.S."/>
            <person name="Ventosa A."/>
        </authorList>
    </citation>
    <scope>NUCLEOTIDE SEQUENCE [LARGE SCALE GENOMIC DNA]</scope>
    <source>
        <strain evidence="2 3">JCM 183640</strain>
    </source>
</reference>
<evidence type="ECO:0000313" key="2">
    <source>
        <dbReference type="EMBL" id="MBV0924592.1"/>
    </source>
</evidence>
<feature type="compositionally biased region" description="Basic and acidic residues" evidence="1">
    <location>
        <begin position="1"/>
        <end position="10"/>
    </location>
</feature>
<feature type="region of interest" description="Disordered" evidence="1">
    <location>
        <begin position="1"/>
        <end position="21"/>
    </location>
</feature>
<name>A0A8J7Y5S8_9EURY</name>
<evidence type="ECO:0000313" key="3">
    <source>
        <dbReference type="Proteomes" id="UP000766550"/>
    </source>
</evidence>
<comment type="caution">
    <text evidence="2">The sequence shown here is derived from an EMBL/GenBank/DDBJ whole genome shotgun (WGS) entry which is preliminary data.</text>
</comment>
<sequence length="111" mass="11949">MFEEAARDEEPTSGWGTVATHDEAPAVIDTLLRLDPEERYTKTELSEAAGVALKTLYLDGTLDHLAASGLLEKEETEGEETLFAVAADSDVYRAAAAFDDAVGDRLADESE</sequence>
<dbReference type="RefSeq" id="WP_162319153.1">
    <property type="nucleotide sequence ID" value="NZ_JAHQXF010000002.1"/>
</dbReference>
<dbReference type="EMBL" id="JAHQXF010000002">
    <property type="protein sequence ID" value="MBV0924592.1"/>
    <property type="molecule type" value="Genomic_DNA"/>
</dbReference>
<keyword evidence="3" id="KW-1185">Reference proteome</keyword>
<protein>
    <submittedName>
        <fullName evidence="2">Uncharacterized protein</fullName>
    </submittedName>
</protein>
<evidence type="ECO:0000256" key="1">
    <source>
        <dbReference type="SAM" id="MobiDB-lite"/>
    </source>
</evidence>
<organism evidence="2 3">
    <name type="scientific">Haloarcula limicola</name>
    <dbReference type="NCBI Taxonomy" id="1429915"/>
    <lineage>
        <taxon>Archaea</taxon>
        <taxon>Methanobacteriati</taxon>
        <taxon>Methanobacteriota</taxon>
        <taxon>Stenosarchaea group</taxon>
        <taxon>Halobacteria</taxon>
        <taxon>Halobacteriales</taxon>
        <taxon>Haloarculaceae</taxon>
        <taxon>Haloarcula</taxon>
    </lineage>
</organism>
<accession>A0A8J7Y5S8</accession>
<proteinExistence type="predicted"/>
<gene>
    <name evidence="2" type="ORF">KTS45_10320</name>
</gene>
<dbReference type="AlphaFoldDB" id="A0A8J7Y5S8"/>
<dbReference type="OrthoDB" id="236040at2157"/>